<comment type="caution">
    <text evidence="1">The sequence shown here is derived from an EMBL/GenBank/DDBJ whole genome shotgun (WGS) entry which is preliminary data.</text>
</comment>
<accession>A0A9D4YNX5</accession>
<gene>
    <name evidence="1" type="ORF">KIW84_010384</name>
</gene>
<dbReference type="EMBL" id="JAMSHJ010000001">
    <property type="protein sequence ID" value="KAI5440895.1"/>
    <property type="molecule type" value="Genomic_DNA"/>
</dbReference>
<dbReference type="AlphaFoldDB" id="A0A9D4YNX5"/>
<sequence length="202" mass="23143">MFVFVNRSSTTYFEVGRRLRRGDPLSPFLYVIIAEGLADLVKKASNAEDFKGFSVNGTKVKAFTFLGIPIGSNPRRIKMWKHMMDKVKSIFFDWKWSLLTLEGRYGNITHQSLTGGNRSFGIPKSSSWKDLIMTVKRPASPVFDFAGCLKFFTGDGSFSPFWTTVWWGSSTLKSLFYNLYQVNRKKEGVMDNIGNWSNNKWL</sequence>
<dbReference type="Proteomes" id="UP001058974">
    <property type="component" value="Chromosome 1"/>
</dbReference>
<protein>
    <submittedName>
        <fullName evidence="1">Uncharacterized protein</fullName>
    </submittedName>
</protein>
<evidence type="ECO:0000313" key="2">
    <source>
        <dbReference type="Proteomes" id="UP001058974"/>
    </source>
</evidence>
<reference evidence="1 2" key="1">
    <citation type="journal article" date="2022" name="Nat. Genet.">
        <title>Improved pea reference genome and pan-genome highlight genomic features and evolutionary characteristics.</title>
        <authorList>
            <person name="Yang T."/>
            <person name="Liu R."/>
            <person name="Luo Y."/>
            <person name="Hu S."/>
            <person name="Wang D."/>
            <person name="Wang C."/>
            <person name="Pandey M.K."/>
            <person name="Ge S."/>
            <person name="Xu Q."/>
            <person name="Li N."/>
            <person name="Li G."/>
            <person name="Huang Y."/>
            <person name="Saxena R.K."/>
            <person name="Ji Y."/>
            <person name="Li M."/>
            <person name="Yan X."/>
            <person name="He Y."/>
            <person name="Liu Y."/>
            <person name="Wang X."/>
            <person name="Xiang C."/>
            <person name="Varshney R.K."/>
            <person name="Ding H."/>
            <person name="Gao S."/>
            <person name="Zong X."/>
        </authorList>
    </citation>
    <scope>NUCLEOTIDE SEQUENCE [LARGE SCALE GENOMIC DNA]</scope>
    <source>
        <strain evidence="1 2">cv. Zhongwan 6</strain>
    </source>
</reference>
<proteinExistence type="predicted"/>
<evidence type="ECO:0000313" key="1">
    <source>
        <dbReference type="EMBL" id="KAI5440895.1"/>
    </source>
</evidence>
<organism evidence="1 2">
    <name type="scientific">Pisum sativum</name>
    <name type="common">Garden pea</name>
    <name type="synonym">Lathyrus oleraceus</name>
    <dbReference type="NCBI Taxonomy" id="3888"/>
    <lineage>
        <taxon>Eukaryota</taxon>
        <taxon>Viridiplantae</taxon>
        <taxon>Streptophyta</taxon>
        <taxon>Embryophyta</taxon>
        <taxon>Tracheophyta</taxon>
        <taxon>Spermatophyta</taxon>
        <taxon>Magnoliopsida</taxon>
        <taxon>eudicotyledons</taxon>
        <taxon>Gunneridae</taxon>
        <taxon>Pentapetalae</taxon>
        <taxon>rosids</taxon>
        <taxon>fabids</taxon>
        <taxon>Fabales</taxon>
        <taxon>Fabaceae</taxon>
        <taxon>Papilionoideae</taxon>
        <taxon>50 kb inversion clade</taxon>
        <taxon>NPAAA clade</taxon>
        <taxon>Hologalegina</taxon>
        <taxon>IRL clade</taxon>
        <taxon>Fabeae</taxon>
        <taxon>Lathyrus</taxon>
    </lineage>
</organism>
<dbReference type="Gramene" id="Psat01G0038400-T1">
    <property type="protein sequence ID" value="KAI5440895.1"/>
    <property type="gene ID" value="KIW84_010384"/>
</dbReference>
<keyword evidence="2" id="KW-1185">Reference proteome</keyword>
<name>A0A9D4YNX5_PEA</name>